<dbReference type="PANTHER" id="PTHR13710:SF157">
    <property type="entry name" value="DNA HELICASE"/>
    <property type="match status" value="1"/>
</dbReference>
<comment type="caution">
    <text evidence="6">The sequence shown here is derived from an EMBL/GenBank/DDBJ whole genome shotgun (WGS) entry which is preliminary data.</text>
</comment>
<keyword evidence="7" id="KW-1185">Reference proteome</keyword>
<proteinExistence type="inferred from homology"/>
<dbReference type="PROSITE" id="PS51192">
    <property type="entry name" value="HELICASE_ATP_BIND_1"/>
    <property type="match status" value="1"/>
</dbReference>
<dbReference type="GO" id="GO:0043138">
    <property type="term" value="F:3'-5' DNA helicase activity"/>
    <property type="evidence" value="ECO:0007669"/>
    <property type="project" value="UniProtKB-EC"/>
</dbReference>
<dbReference type="GO" id="GO:0005654">
    <property type="term" value="C:nucleoplasm"/>
    <property type="evidence" value="ECO:0007669"/>
    <property type="project" value="TreeGrafter"/>
</dbReference>
<dbReference type="AlphaFoldDB" id="A0AA88YGB1"/>
<evidence type="ECO:0000256" key="2">
    <source>
        <dbReference type="ARBA" id="ARBA00034617"/>
    </source>
</evidence>
<feature type="domain" description="Helicase C-terminal" evidence="5">
    <location>
        <begin position="165"/>
        <end position="337"/>
    </location>
</feature>
<dbReference type="SUPFAM" id="SSF52540">
    <property type="entry name" value="P-loop containing nucleoside triphosphate hydrolases"/>
    <property type="match status" value="1"/>
</dbReference>
<gene>
    <name evidence="6" type="ORF">FSP39_024765</name>
</gene>
<evidence type="ECO:0000313" key="6">
    <source>
        <dbReference type="EMBL" id="KAK3104143.1"/>
    </source>
</evidence>
<dbReference type="PROSITE" id="PS51194">
    <property type="entry name" value="HELICASE_CTER"/>
    <property type="match status" value="1"/>
</dbReference>
<dbReference type="SMART" id="SM00490">
    <property type="entry name" value="HELICc"/>
    <property type="match status" value="1"/>
</dbReference>
<evidence type="ECO:0000256" key="3">
    <source>
        <dbReference type="ARBA" id="ARBA00034808"/>
    </source>
</evidence>
<dbReference type="GO" id="GO:0000724">
    <property type="term" value="P:double-strand break repair via homologous recombination"/>
    <property type="evidence" value="ECO:0007669"/>
    <property type="project" value="TreeGrafter"/>
</dbReference>
<dbReference type="InterPro" id="IPR027417">
    <property type="entry name" value="P-loop_NTPase"/>
</dbReference>
<evidence type="ECO:0000256" key="1">
    <source>
        <dbReference type="ARBA" id="ARBA00005446"/>
    </source>
</evidence>
<dbReference type="InterPro" id="IPR014001">
    <property type="entry name" value="Helicase_ATP-bd"/>
</dbReference>
<dbReference type="GO" id="GO:0009378">
    <property type="term" value="F:four-way junction helicase activity"/>
    <property type="evidence" value="ECO:0007669"/>
    <property type="project" value="TreeGrafter"/>
</dbReference>
<dbReference type="GO" id="GO:0000723">
    <property type="term" value="P:telomere maintenance"/>
    <property type="evidence" value="ECO:0007669"/>
    <property type="project" value="TreeGrafter"/>
</dbReference>
<dbReference type="GO" id="GO:0005694">
    <property type="term" value="C:chromosome"/>
    <property type="evidence" value="ECO:0007669"/>
    <property type="project" value="TreeGrafter"/>
</dbReference>
<organism evidence="6 7">
    <name type="scientific">Pinctada imbricata</name>
    <name type="common">Atlantic pearl-oyster</name>
    <name type="synonym">Pinctada martensii</name>
    <dbReference type="NCBI Taxonomy" id="66713"/>
    <lineage>
        <taxon>Eukaryota</taxon>
        <taxon>Metazoa</taxon>
        <taxon>Spiralia</taxon>
        <taxon>Lophotrochozoa</taxon>
        <taxon>Mollusca</taxon>
        <taxon>Bivalvia</taxon>
        <taxon>Autobranchia</taxon>
        <taxon>Pteriomorphia</taxon>
        <taxon>Pterioida</taxon>
        <taxon>Pterioidea</taxon>
        <taxon>Pteriidae</taxon>
        <taxon>Pinctada</taxon>
    </lineage>
</organism>
<dbReference type="EC" id="5.6.2.4" evidence="3"/>
<reference evidence="6" key="1">
    <citation type="submission" date="2019-08" db="EMBL/GenBank/DDBJ databases">
        <title>The improved chromosome-level genome for the pearl oyster Pinctada fucata martensii using PacBio sequencing and Hi-C.</title>
        <authorList>
            <person name="Zheng Z."/>
        </authorList>
    </citation>
    <scope>NUCLEOTIDE SEQUENCE</scope>
    <source>
        <strain evidence="6">ZZ-2019</strain>
        <tissue evidence="6">Adductor muscle</tissue>
    </source>
</reference>
<feature type="domain" description="Helicase ATP-binding" evidence="4">
    <location>
        <begin position="1"/>
        <end position="131"/>
    </location>
</feature>
<dbReference type="InterPro" id="IPR001650">
    <property type="entry name" value="Helicase_C-like"/>
</dbReference>
<dbReference type="PANTHER" id="PTHR13710">
    <property type="entry name" value="DNA HELICASE RECQ FAMILY MEMBER"/>
    <property type="match status" value="1"/>
</dbReference>
<evidence type="ECO:0000313" key="7">
    <source>
        <dbReference type="Proteomes" id="UP001186944"/>
    </source>
</evidence>
<dbReference type="Proteomes" id="UP001186944">
    <property type="component" value="Unassembled WGS sequence"/>
</dbReference>
<comment type="catalytic activity">
    <reaction evidence="2">
        <text>Couples ATP hydrolysis with the unwinding of duplex DNA by translocating in the 3'-5' direction.</text>
        <dbReference type="EC" id="5.6.2.4"/>
    </reaction>
</comment>
<dbReference type="Gene3D" id="3.40.50.300">
    <property type="entry name" value="P-loop containing nucleotide triphosphate hydrolases"/>
    <property type="match status" value="2"/>
</dbReference>
<protein>
    <recommendedName>
        <fullName evidence="3">DNA 3'-5' helicase</fullName>
        <ecNumber evidence="3">5.6.2.4</ecNumber>
    </recommendedName>
</protein>
<dbReference type="Pfam" id="PF00271">
    <property type="entry name" value="Helicase_C"/>
    <property type="match status" value="1"/>
</dbReference>
<sequence>MYDQCEEARSRGISAVCVSGPKSEMDSNDLEGLKTGLFSIVFLAPEILVKHNKFWNDIFLDSDIYRRHVCLIAVDEAHIIDTWGSEFRPAFSRIGEMRSFFHNVPFLLLSATCGDAMLTSISRKVHMSNDVVIETASPDRPNIYLSLKSEPGMNLMTELHWLVEHLRQHGEKATKTLLYVRNLTTLGKVYMDFMGSLGRYAYLNSSSANTSESRILTCFHSSLSDEDQKNIIQEFKKADSYIRLIICTVAFGLGVNVMDIGYIIHWGVCGSVLEYWQEVGRAGRDGRDASAYCYAYKASLNANVSDDMRKIVRSCKDGLCIRQAVLSSFVSSKDKSQNVPDDSKHGCVNCHCCSVCKLKCTTCRHD</sequence>
<evidence type="ECO:0000259" key="5">
    <source>
        <dbReference type="PROSITE" id="PS51194"/>
    </source>
</evidence>
<accession>A0AA88YGB1</accession>
<name>A0AA88YGB1_PINIB</name>
<dbReference type="GO" id="GO:0005737">
    <property type="term" value="C:cytoplasm"/>
    <property type="evidence" value="ECO:0007669"/>
    <property type="project" value="TreeGrafter"/>
</dbReference>
<dbReference type="EMBL" id="VSWD01000005">
    <property type="protein sequence ID" value="KAK3104143.1"/>
    <property type="molecule type" value="Genomic_DNA"/>
</dbReference>
<comment type="similarity">
    <text evidence="1">Belongs to the helicase family. RecQ subfamily.</text>
</comment>
<evidence type="ECO:0000259" key="4">
    <source>
        <dbReference type="PROSITE" id="PS51192"/>
    </source>
</evidence>